<dbReference type="InterPro" id="IPR039379">
    <property type="entry name" value="Protoglobin_sensor_dom"/>
</dbReference>
<evidence type="ECO:0000313" key="2">
    <source>
        <dbReference type="EMBL" id="THE10597.1"/>
    </source>
</evidence>
<dbReference type="RefSeq" id="WP_136380973.1">
    <property type="nucleotide sequence ID" value="NZ_SLUB01000043.1"/>
</dbReference>
<dbReference type="PANTHER" id="PTHR45228:SF1">
    <property type="entry name" value="CYCLIC DI-GMP PHOSPHODIESTERASE TM_0186"/>
    <property type="match status" value="1"/>
</dbReference>
<keyword evidence="3" id="KW-1185">Reference proteome</keyword>
<reference evidence="2 3" key="1">
    <citation type="journal article" date="2019" name="Indoor Air">
        <title>Impacts of indoor surface finishes on bacterial viability.</title>
        <authorList>
            <person name="Hu J."/>
            <person name="Maamar S.B."/>
            <person name="Glawe A.J."/>
            <person name="Gottel N."/>
            <person name="Gilbert J.A."/>
            <person name="Hartmann E.M."/>
        </authorList>
    </citation>
    <scope>NUCLEOTIDE SEQUENCE [LARGE SCALE GENOMIC DNA]</scope>
    <source>
        <strain evidence="2 3">AF060A6</strain>
    </source>
</reference>
<dbReference type="GO" id="GO:0019825">
    <property type="term" value="F:oxygen binding"/>
    <property type="evidence" value="ECO:0007669"/>
    <property type="project" value="InterPro"/>
</dbReference>
<feature type="domain" description="HD-GYP" evidence="1">
    <location>
        <begin position="435"/>
        <end position="632"/>
    </location>
</feature>
<dbReference type="Gene3D" id="1.10.3210.10">
    <property type="entry name" value="Hypothetical protein af1432"/>
    <property type="match status" value="1"/>
</dbReference>
<dbReference type="Pfam" id="PF13487">
    <property type="entry name" value="HD_5"/>
    <property type="match status" value="1"/>
</dbReference>
<dbReference type="InterPro" id="IPR037522">
    <property type="entry name" value="HD_GYP_dom"/>
</dbReference>
<name>A0A4S3PM62_9BACI</name>
<dbReference type="AlphaFoldDB" id="A0A4S3PM62"/>
<comment type="caution">
    <text evidence="2">The sequence shown here is derived from an EMBL/GenBank/DDBJ whole genome shotgun (WGS) entry which is preliminary data.</text>
</comment>
<proteinExistence type="predicted"/>
<accession>A0A4S3PM62</accession>
<dbReference type="InterPro" id="IPR012292">
    <property type="entry name" value="Globin/Proto"/>
</dbReference>
<sequence>MAYLRIKDPKQLAQISLTGLTEESLALIHRHKELLLSLVDEIVEELYDELYRVDHLKKIIDDHSSLERLKAAQRHYLEQVFSPVIDDTYTHNRFLIGKAHSKIGLDLPWYISTNRRFCQIISRLLGNLLPGDEALRLLDAIEATLNFDMQMTVEAYNEVELDKALYPLRYEFRHLEKKSGLTHDDFDILDSYSGLLTFRLNEVIERYKIVLLKRVPQDSMKFMESFIPYIKNFLKQFFYEKMYRDEAACYRIIRDWTRSINDHHVNDHLLTSLVDTMNEVLRDVFQEKMQRNEKGVSLFLTSFERYSRFILSILKEFLKPYRFLHTYSFLNIYSYEISTFDFGKLTWIDEKASKLLENRGVSASDSVGKRCYEVFYDRVLPCIGCPAKVTNINESVLTTRESEAESSYYKTWRFKQSRLAELDHFLLVSQDITEDAKVIFDTVESLLDLAEYRDDDTGQHVDRIGVLAVKLAELAGCDEKFIQDIGVAAKFHDIGKVGIPDSILNKPGKLSSEEWESMKKHVQIGHQILSKLELPVIQMAASIAKTHHERWDGTGYPNQLKEKEIPLEGRIVSIVDVFDALLSKRAYKEPFAPEKVKEIIVEGKGSHFDPELTDLFLSMWDEFLDMQREKTDRSQFV</sequence>
<organism evidence="2 3">
    <name type="scientific">Bacillus timonensis</name>
    <dbReference type="NCBI Taxonomy" id="1033734"/>
    <lineage>
        <taxon>Bacteria</taxon>
        <taxon>Bacillati</taxon>
        <taxon>Bacillota</taxon>
        <taxon>Bacilli</taxon>
        <taxon>Bacillales</taxon>
        <taxon>Bacillaceae</taxon>
        <taxon>Bacillus</taxon>
    </lineage>
</organism>
<dbReference type="GO" id="GO:0020037">
    <property type="term" value="F:heme binding"/>
    <property type="evidence" value="ECO:0007669"/>
    <property type="project" value="InterPro"/>
</dbReference>
<dbReference type="Pfam" id="PF11563">
    <property type="entry name" value="Protoglobin"/>
    <property type="match status" value="1"/>
</dbReference>
<protein>
    <submittedName>
        <fullName evidence="2">HD domain-containing protein</fullName>
    </submittedName>
</protein>
<dbReference type="EMBL" id="SLUB01000043">
    <property type="protein sequence ID" value="THE10597.1"/>
    <property type="molecule type" value="Genomic_DNA"/>
</dbReference>
<dbReference type="CDD" id="cd01068">
    <property type="entry name" value="globin_sensor"/>
    <property type="match status" value="1"/>
</dbReference>
<gene>
    <name evidence="2" type="ORF">E1I69_18130</name>
</gene>
<dbReference type="CDD" id="cd00077">
    <property type="entry name" value="HDc"/>
    <property type="match status" value="1"/>
</dbReference>
<dbReference type="InterPro" id="IPR052020">
    <property type="entry name" value="Cyclic_di-GMP/3'3'-cGAMP_PDE"/>
</dbReference>
<dbReference type="Gene3D" id="1.10.490.10">
    <property type="entry name" value="Globins"/>
    <property type="match status" value="1"/>
</dbReference>
<dbReference type="InterPro" id="IPR003607">
    <property type="entry name" value="HD/PDEase_dom"/>
</dbReference>
<evidence type="ECO:0000313" key="3">
    <source>
        <dbReference type="Proteomes" id="UP000306477"/>
    </source>
</evidence>
<dbReference type="InterPro" id="IPR009050">
    <property type="entry name" value="Globin-like_sf"/>
</dbReference>
<dbReference type="InterPro" id="IPR044398">
    <property type="entry name" value="Globin-sensor_dom"/>
</dbReference>
<dbReference type="SUPFAM" id="SSF46458">
    <property type="entry name" value="Globin-like"/>
    <property type="match status" value="1"/>
</dbReference>
<dbReference type="Proteomes" id="UP000306477">
    <property type="component" value="Unassembled WGS sequence"/>
</dbReference>
<dbReference type="OrthoDB" id="9759601at2"/>
<dbReference type="SUPFAM" id="SSF109604">
    <property type="entry name" value="HD-domain/PDEase-like"/>
    <property type="match status" value="1"/>
</dbReference>
<dbReference type="PANTHER" id="PTHR45228">
    <property type="entry name" value="CYCLIC DI-GMP PHOSPHODIESTERASE TM_0186-RELATED"/>
    <property type="match status" value="1"/>
</dbReference>
<dbReference type="PROSITE" id="PS51832">
    <property type="entry name" value="HD_GYP"/>
    <property type="match status" value="1"/>
</dbReference>
<evidence type="ECO:0000259" key="1">
    <source>
        <dbReference type="PROSITE" id="PS51832"/>
    </source>
</evidence>
<dbReference type="SMART" id="SM00471">
    <property type="entry name" value="HDc"/>
    <property type="match status" value="1"/>
</dbReference>